<dbReference type="KEGG" id="cam:101491168"/>
<keyword evidence="10" id="KW-1185">Reference proteome</keyword>
<dbReference type="Proteomes" id="UP000087171">
    <property type="component" value="Chromosome Ca7"/>
</dbReference>
<dbReference type="InterPro" id="IPR052138">
    <property type="entry name" value="GATA_ZnFinger_Domain"/>
</dbReference>
<dbReference type="eggNOG" id="KOG1601">
    <property type="taxonomic scope" value="Eukaryota"/>
</dbReference>
<feature type="domain" description="GATA-type" evidence="9">
    <location>
        <begin position="128"/>
        <end position="160"/>
    </location>
</feature>
<dbReference type="PROSITE" id="PS00344">
    <property type="entry name" value="GATA_ZN_FINGER_1"/>
    <property type="match status" value="1"/>
</dbReference>
<dbReference type="Pfam" id="PF00320">
    <property type="entry name" value="GATA"/>
    <property type="match status" value="1"/>
</dbReference>
<dbReference type="RefSeq" id="XP_004507931.1">
    <property type="nucleotide sequence ID" value="XM_004507874.3"/>
</dbReference>
<dbReference type="OrthoDB" id="2162994at2759"/>
<evidence type="ECO:0000256" key="1">
    <source>
        <dbReference type="ARBA" id="ARBA00022723"/>
    </source>
</evidence>
<dbReference type="GO" id="GO:0008270">
    <property type="term" value="F:zinc ion binding"/>
    <property type="evidence" value="ECO:0007669"/>
    <property type="project" value="UniProtKB-KW"/>
</dbReference>
<dbReference type="GO" id="GO:0006355">
    <property type="term" value="P:regulation of DNA-templated transcription"/>
    <property type="evidence" value="ECO:0007669"/>
    <property type="project" value="InterPro"/>
</dbReference>
<reference evidence="11" key="2">
    <citation type="submission" date="2025-08" db="UniProtKB">
        <authorList>
            <consortium name="RefSeq"/>
        </authorList>
    </citation>
    <scope>IDENTIFICATION</scope>
    <source>
        <tissue evidence="11">Etiolated seedlings</tissue>
    </source>
</reference>
<organism evidence="10 11">
    <name type="scientific">Cicer arietinum</name>
    <name type="common">Chickpea</name>
    <name type="synonym">Garbanzo</name>
    <dbReference type="NCBI Taxonomy" id="3827"/>
    <lineage>
        <taxon>Eukaryota</taxon>
        <taxon>Viridiplantae</taxon>
        <taxon>Streptophyta</taxon>
        <taxon>Embryophyta</taxon>
        <taxon>Tracheophyta</taxon>
        <taxon>Spermatophyta</taxon>
        <taxon>Magnoliopsida</taxon>
        <taxon>eudicotyledons</taxon>
        <taxon>Gunneridae</taxon>
        <taxon>Pentapetalae</taxon>
        <taxon>rosids</taxon>
        <taxon>fabids</taxon>
        <taxon>Fabales</taxon>
        <taxon>Fabaceae</taxon>
        <taxon>Papilionoideae</taxon>
        <taxon>50 kb inversion clade</taxon>
        <taxon>NPAAA clade</taxon>
        <taxon>Hologalegina</taxon>
        <taxon>IRL clade</taxon>
        <taxon>Cicereae</taxon>
        <taxon>Cicer</taxon>
    </lineage>
</organism>
<reference evidence="10" key="1">
    <citation type="journal article" date="2013" name="Nat. Biotechnol.">
        <title>Draft genome sequence of chickpea (Cicer arietinum) provides a resource for trait improvement.</title>
        <authorList>
            <person name="Varshney R.K."/>
            <person name="Song C."/>
            <person name="Saxena R.K."/>
            <person name="Azam S."/>
            <person name="Yu S."/>
            <person name="Sharpe A.G."/>
            <person name="Cannon S."/>
            <person name="Baek J."/>
            <person name="Rosen B.D."/>
            <person name="Tar'an B."/>
            <person name="Millan T."/>
            <person name="Zhang X."/>
            <person name="Ramsay L.D."/>
            <person name="Iwata A."/>
            <person name="Wang Y."/>
            <person name="Nelson W."/>
            <person name="Farmer A.D."/>
            <person name="Gaur P.M."/>
            <person name="Soderlund C."/>
            <person name="Penmetsa R.V."/>
            <person name="Xu C."/>
            <person name="Bharti A.K."/>
            <person name="He W."/>
            <person name="Winter P."/>
            <person name="Zhao S."/>
            <person name="Hane J.K."/>
            <person name="Carrasquilla-Garcia N."/>
            <person name="Condie J.A."/>
            <person name="Upadhyaya H.D."/>
            <person name="Luo M.C."/>
            <person name="Thudi M."/>
            <person name="Gowda C.L."/>
            <person name="Singh N.P."/>
            <person name="Lichtenzveig J."/>
            <person name="Gali K.K."/>
            <person name="Rubio J."/>
            <person name="Nadarajan N."/>
            <person name="Dolezel J."/>
            <person name="Bansal K.C."/>
            <person name="Xu X."/>
            <person name="Edwards D."/>
            <person name="Zhang G."/>
            <person name="Kahl G."/>
            <person name="Gil J."/>
            <person name="Singh K.B."/>
            <person name="Datta S.K."/>
            <person name="Jackson S.A."/>
            <person name="Wang J."/>
            <person name="Cook D.R."/>
        </authorList>
    </citation>
    <scope>NUCLEOTIDE SEQUENCE [LARGE SCALE GENOMIC DNA]</scope>
    <source>
        <strain evidence="10">cv. CDC Frontier</strain>
    </source>
</reference>
<dbReference type="AlphaFoldDB" id="A0A1S2YPK0"/>
<dbReference type="PANTHER" id="PTHR47255">
    <property type="entry name" value="GATA TRANSCRIPTION FACTOR 22-RELATED"/>
    <property type="match status" value="1"/>
</dbReference>
<dbReference type="CDD" id="cd00202">
    <property type="entry name" value="ZnF_GATA"/>
    <property type="match status" value="1"/>
</dbReference>
<dbReference type="SUPFAM" id="SSF57716">
    <property type="entry name" value="Glucocorticoid receptor-like (DNA-binding domain)"/>
    <property type="match status" value="1"/>
</dbReference>
<dbReference type="SMART" id="SM00401">
    <property type="entry name" value="ZnF_GATA"/>
    <property type="match status" value="1"/>
</dbReference>
<evidence type="ECO:0000256" key="2">
    <source>
        <dbReference type="ARBA" id="ARBA00022771"/>
    </source>
</evidence>
<proteinExistence type="predicted"/>
<evidence type="ECO:0000256" key="3">
    <source>
        <dbReference type="ARBA" id="ARBA00022833"/>
    </source>
</evidence>
<feature type="compositionally biased region" description="Low complexity" evidence="8">
    <location>
        <begin position="112"/>
        <end position="122"/>
    </location>
</feature>
<dbReference type="GO" id="GO:0043565">
    <property type="term" value="F:sequence-specific DNA binding"/>
    <property type="evidence" value="ECO:0007669"/>
    <property type="project" value="InterPro"/>
</dbReference>
<feature type="compositionally biased region" description="Basic and acidic residues" evidence="8">
    <location>
        <begin position="87"/>
        <end position="103"/>
    </location>
</feature>
<sequence length="266" mass="29851">MIPSPPYHHSLSLDLNQDHHYHQFSTPHHHTSSFSSYPPNYIEEVEKMIPSTAEKHDSRSMKQKLTIRWKKEESDEMNNNIESVESADTKMIDSDDVPNKKQLEVSPVGRDNSSSSSNNNYSTTPTVRVCSDCNTTKTPLWRSGPKGPKTLCNACGIRQRKARRAMAAAAAAAANGVMTVDKTSSVKQNKLQKKENKSKIHHSSKVPHMKKKRKVETKPSQTTNNFSFEDFTLMLSNNLAVQQVFPQDEKEAAILLMALSYGLVHG</sequence>
<feature type="compositionally biased region" description="Basic residues" evidence="8">
    <location>
        <begin position="199"/>
        <end position="215"/>
    </location>
</feature>
<evidence type="ECO:0000313" key="11">
    <source>
        <dbReference type="RefSeq" id="XP_004507931.1"/>
    </source>
</evidence>
<dbReference type="InterPro" id="IPR013088">
    <property type="entry name" value="Znf_NHR/GATA"/>
</dbReference>
<keyword evidence="1" id="KW-0479">Metal-binding</keyword>
<dbReference type="Gene3D" id="3.30.50.10">
    <property type="entry name" value="Erythroid Transcription Factor GATA-1, subunit A"/>
    <property type="match status" value="1"/>
</dbReference>
<dbReference type="InterPro" id="IPR000679">
    <property type="entry name" value="Znf_GATA"/>
</dbReference>
<accession>A0A1S2YPK0</accession>
<keyword evidence="5" id="KW-0238">DNA-binding</keyword>
<evidence type="ECO:0000256" key="8">
    <source>
        <dbReference type="SAM" id="MobiDB-lite"/>
    </source>
</evidence>
<keyword evidence="3" id="KW-0862">Zinc</keyword>
<dbReference type="PANTHER" id="PTHR47255:SF4">
    <property type="entry name" value="GATA ZINC FINGER DOMAIN-CONTAINING PROTEIN 12"/>
    <property type="match status" value="1"/>
</dbReference>
<keyword evidence="4" id="KW-0805">Transcription regulation</keyword>
<dbReference type="PROSITE" id="PS50114">
    <property type="entry name" value="GATA_ZN_FINGER_2"/>
    <property type="match status" value="1"/>
</dbReference>
<evidence type="ECO:0000256" key="4">
    <source>
        <dbReference type="ARBA" id="ARBA00023015"/>
    </source>
</evidence>
<keyword evidence="2 7" id="KW-0863">Zinc-finger</keyword>
<feature type="region of interest" description="Disordered" evidence="8">
    <location>
        <begin position="51"/>
        <end position="124"/>
    </location>
</feature>
<dbReference type="PaxDb" id="3827-XP_004507931.1"/>
<evidence type="ECO:0000259" key="9">
    <source>
        <dbReference type="PROSITE" id="PS50114"/>
    </source>
</evidence>
<keyword evidence="6" id="KW-0804">Transcription</keyword>
<dbReference type="GeneID" id="101491168"/>
<evidence type="ECO:0000256" key="7">
    <source>
        <dbReference type="PROSITE-ProRule" id="PRU00094"/>
    </source>
</evidence>
<evidence type="ECO:0000256" key="5">
    <source>
        <dbReference type="ARBA" id="ARBA00023125"/>
    </source>
</evidence>
<evidence type="ECO:0000313" key="10">
    <source>
        <dbReference type="Proteomes" id="UP000087171"/>
    </source>
</evidence>
<gene>
    <name evidence="11" type="primary">LOC101491168</name>
</gene>
<feature type="region of interest" description="Disordered" evidence="8">
    <location>
        <begin position="192"/>
        <end position="222"/>
    </location>
</feature>
<protein>
    <submittedName>
        <fullName evidence="11">GATA transcription factor 21</fullName>
    </submittedName>
</protein>
<name>A0A1S2YPK0_CICAR</name>
<evidence type="ECO:0000256" key="6">
    <source>
        <dbReference type="ARBA" id="ARBA00023163"/>
    </source>
</evidence>